<reference evidence="1" key="1">
    <citation type="submission" date="2021-11" db="EMBL/GenBank/DDBJ databases">
        <title>Genome sequence.</title>
        <authorList>
            <person name="Sun Q."/>
        </authorList>
    </citation>
    <scope>NUCLEOTIDE SEQUENCE</scope>
    <source>
        <strain evidence="1">JC740</strain>
    </source>
</reference>
<keyword evidence="2" id="KW-1185">Reference proteome</keyword>
<comment type="caution">
    <text evidence="1">The sequence shown here is derived from an EMBL/GenBank/DDBJ whole genome shotgun (WGS) entry which is preliminary data.</text>
</comment>
<proteinExistence type="predicted"/>
<organism evidence="1 2">
    <name type="scientific">Rhodopirellula halodulae</name>
    <dbReference type="NCBI Taxonomy" id="2894198"/>
    <lineage>
        <taxon>Bacteria</taxon>
        <taxon>Pseudomonadati</taxon>
        <taxon>Planctomycetota</taxon>
        <taxon>Planctomycetia</taxon>
        <taxon>Pirellulales</taxon>
        <taxon>Pirellulaceae</taxon>
        <taxon>Rhodopirellula</taxon>
    </lineage>
</organism>
<dbReference type="RefSeq" id="WP_230273274.1">
    <property type="nucleotide sequence ID" value="NZ_JAJKFW010000020.1"/>
</dbReference>
<protein>
    <submittedName>
        <fullName evidence="1">Uncharacterized protein</fullName>
    </submittedName>
</protein>
<accession>A0ABS8NI40</accession>
<evidence type="ECO:0000313" key="1">
    <source>
        <dbReference type="EMBL" id="MCC9642463.1"/>
    </source>
</evidence>
<evidence type="ECO:0000313" key="2">
    <source>
        <dbReference type="Proteomes" id="UP001430306"/>
    </source>
</evidence>
<name>A0ABS8NI40_9BACT</name>
<gene>
    <name evidence="1" type="ORF">LOC71_09270</name>
</gene>
<dbReference type="Proteomes" id="UP001430306">
    <property type="component" value="Unassembled WGS sequence"/>
</dbReference>
<dbReference type="EMBL" id="JAJKFW010000020">
    <property type="protein sequence ID" value="MCC9642463.1"/>
    <property type="molecule type" value="Genomic_DNA"/>
</dbReference>
<sequence length="66" mass="7422">MLMIGRKFAGKVEQMLEDHFQHSQLASATESTERSLLSQSLPFRFLVRACRLLAPLQQQHAGPVAN</sequence>